<dbReference type="EMBL" id="MOOE01000001">
    <property type="protein sequence ID" value="KAK1539973.1"/>
    <property type="molecule type" value="Genomic_DNA"/>
</dbReference>
<comment type="caution">
    <text evidence="1">The sequence shown here is derived from an EMBL/GenBank/DDBJ whole genome shotgun (WGS) entry which is preliminary data.</text>
</comment>
<protein>
    <submittedName>
        <fullName evidence="1">Uncharacterized protein</fullName>
    </submittedName>
</protein>
<keyword evidence="2" id="KW-1185">Reference proteome</keyword>
<dbReference type="Proteomes" id="UP001240678">
    <property type="component" value="Unassembled WGS sequence"/>
</dbReference>
<accession>A0AAJ0E8T8</accession>
<dbReference type="AlphaFoldDB" id="A0AAJ0E8T8"/>
<gene>
    <name evidence="1" type="ORF">CCOS01_01287</name>
</gene>
<proteinExistence type="predicted"/>
<dbReference type="GeneID" id="85333030"/>
<dbReference type="RefSeq" id="XP_060320921.1">
    <property type="nucleotide sequence ID" value="XM_060449483.1"/>
</dbReference>
<organism evidence="1 2">
    <name type="scientific">Colletotrichum costaricense</name>
    <dbReference type="NCBI Taxonomy" id="1209916"/>
    <lineage>
        <taxon>Eukaryota</taxon>
        <taxon>Fungi</taxon>
        <taxon>Dikarya</taxon>
        <taxon>Ascomycota</taxon>
        <taxon>Pezizomycotina</taxon>
        <taxon>Sordariomycetes</taxon>
        <taxon>Hypocreomycetidae</taxon>
        <taxon>Glomerellales</taxon>
        <taxon>Glomerellaceae</taxon>
        <taxon>Colletotrichum</taxon>
        <taxon>Colletotrichum acutatum species complex</taxon>
    </lineage>
</organism>
<evidence type="ECO:0000313" key="2">
    <source>
        <dbReference type="Proteomes" id="UP001240678"/>
    </source>
</evidence>
<sequence length="29" mass="3065">MLPLLGLSKTMSTSILLLTPSFSVRLSTG</sequence>
<evidence type="ECO:0000313" key="1">
    <source>
        <dbReference type="EMBL" id="KAK1539973.1"/>
    </source>
</evidence>
<reference evidence="1 2" key="1">
    <citation type="submission" date="2016-10" db="EMBL/GenBank/DDBJ databases">
        <title>The genome sequence of Colletotrichum fioriniae PJ7.</title>
        <authorList>
            <person name="Baroncelli R."/>
        </authorList>
    </citation>
    <scope>NUCLEOTIDE SEQUENCE [LARGE SCALE GENOMIC DNA]</scope>
    <source>
        <strain evidence="1 2">IMI 309622</strain>
    </source>
</reference>
<name>A0AAJ0E8T8_9PEZI</name>